<dbReference type="SUPFAM" id="SSF57716">
    <property type="entry name" value="Glucocorticoid receptor-like (DNA-binding domain)"/>
    <property type="match status" value="5"/>
</dbReference>
<evidence type="ECO:0000256" key="7">
    <source>
        <dbReference type="SAM" id="MobiDB-lite"/>
    </source>
</evidence>
<dbReference type="CDD" id="cd09455">
    <property type="entry name" value="LIM1_Enigma_like_1"/>
    <property type="match status" value="1"/>
</dbReference>
<dbReference type="Gene3D" id="2.10.110.10">
    <property type="entry name" value="Cysteine Rich Protein"/>
    <property type="match status" value="4"/>
</dbReference>
<feature type="domain" description="LIM zinc-binding" evidence="8">
    <location>
        <begin position="541"/>
        <end position="600"/>
    </location>
</feature>
<feature type="compositionally biased region" description="Polar residues" evidence="7">
    <location>
        <begin position="81"/>
        <end position="100"/>
    </location>
</feature>
<keyword evidence="11" id="KW-1185">Reference proteome</keyword>
<evidence type="ECO:0000256" key="3">
    <source>
        <dbReference type="ARBA" id="ARBA00022723"/>
    </source>
</evidence>
<keyword evidence="2" id="KW-0963">Cytoplasm</keyword>
<dbReference type="SMART" id="SM00735">
    <property type="entry name" value="ZM"/>
    <property type="match status" value="1"/>
</dbReference>
<dbReference type="CDD" id="cd09461">
    <property type="entry name" value="LIM3_Enigma_like_1"/>
    <property type="match status" value="1"/>
</dbReference>
<feature type="domain" description="PDZ" evidence="9">
    <location>
        <begin position="7"/>
        <end position="60"/>
    </location>
</feature>
<dbReference type="PANTHER" id="PTHR24214">
    <property type="entry name" value="PDZ AND LIM DOMAIN PROTEIN ZASP"/>
    <property type="match status" value="1"/>
</dbReference>
<feature type="region of interest" description="Disordered" evidence="7">
    <location>
        <begin position="335"/>
        <end position="395"/>
    </location>
</feature>
<feature type="region of interest" description="Disordered" evidence="7">
    <location>
        <begin position="430"/>
        <end position="465"/>
    </location>
</feature>
<proteinExistence type="predicted"/>
<evidence type="ECO:0000259" key="8">
    <source>
        <dbReference type="PROSITE" id="PS50023"/>
    </source>
</evidence>
<reference evidence="10 11" key="1">
    <citation type="submission" date="2024-07" db="EMBL/GenBank/DDBJ databases">
        <title>Chromosome-level genome assembly of the water stick insect Ranatra chinensis (Heteroptera: Nepidae).</title>
        <authorList>
            <person name="Liu X."/>
        </authorList>
    </citation>
    <scope>NUCLEOTIDE SEQUENCE [LARGE SCALE GENOMIC DNA]</scope>
    <source>
        <strain evidence="10">Cailab_2021Rc</strain>
        <tissue evidence="10">Muscle</tissue>
    </source>
</reference>
<organism evidence="10 11">
    <name type="scientific">Ranatra chinensis</name>
    <dbReference type="NCBI Taxonomy" id="642074"/>
    <lineage>
        <taxon>Eukaryota</taxon>
        <taxon>Metazoa</taxon>
        <taxon>Ecdysozoa</taxon>
        <taxon>Arthropoda</taxon>
        <taxon>Hexapoda</taxon>
        <taxon>Insecta</taxon>
        <taxon>Pterygota</taxon>
        <taxon>Neoptera</taxon>
        <taxon>Paraneoptera</taxon>
        <taxon>Hemiptera</taxon>
        <taxon>Heteroptera</taxon>
        <taxon>Panheteroptera</taxon>
        <taxon>Nepomorpha</taxon>
        <taxon>Nepidae</taxon>
        <taxon>Ranatrinae</taxon>
        <taxon>Ranatra</taxon>
    </lineage>
</organism>
<gene>
    <name evidence="10" type="ORF">AAG570_008546</name>
</gene>
<evidence type="ECO:0000256" key="6">
    <source>
        <dbReference type="PROSITE-ProRule" id="PRU00125"/>
    </source>
</evidence>
<name>A0ABD0YR75_9HEMI</name>
<feature type="compositionally biased region" description="Pro residues" evidence="7">
    <location>
        <begin position="227"/>
        <end position="241"/>
    </location>
</feature>
<keyword evidence="3 6" id="KW-0479">Metal-binding</keyword>
<accession>A0ABD0YR75</accession>
<dbReference type="GO" id="GO:0046872">
    <property type="term" value="F:metal ion binding"/>
    <property type="evidence" value="ECO:0007669"/>
    <property type="project" value="UniProtKB-KW"/>
</dbReference>
<dbReference type="SMART" id="SM00228">
    <property type="entry name" value="PDZ"/>
    <property type="match status" value="1"/>
</dbReference>
<sequence>MRALCLQVNGGGLAEKAGLHVGDALIKVNNVDVSDMRHKDAQDTLVKAGNSFELSVQRGPQSTWRPQVATVGSLPMPGGASPQNVTRTSLTKPRQPTTPIGSGHNISPRPFASTPQVIMMMNGGLFNKQYNSPVGIYSEETIAETLSAQAEVLAGGVLGVNFKKNEKTYDSQKSEVYKMVQEVDKEPKEPEPAMSHTKFFSTISHAVGGRATSPRPRTPIAQQLGTPQPPQDKPYMPPQSPHPSGSPQCTDCGKSIVGIFVRIKDKNLHVECFKCATCGTSLKNVGYYNINNKLYCDIHAKLVARQNPPAPNMDPITVPPGVRTPVGALTTSAAANISSPTPSSPQHGTLAPLPFHAPRLGTSHVSVPRLGPQTQSAPTGPKPFGSQPVAAPPTPASVPFNVQSAAPMSTFGMKPQSTAMKVSSLTTSLSGVGGVSPGSSSGPNTGGGGPRGTGTIAGSTAPRRGRGVLNTTIGPGARIPICGQCNNQIRGPFITALGKIWCPEHFLCVNAKCRRPLQDLGFVEESEGLYCEYCFEQYLAPTCSKCNNKIKGDCLNAIGKQFHPECFSCAYCGKLFGNNPFFLEDSLPYCENDWNELFTTKCFSCGFPIEAGDRWVEALNNNYHSQCFNCTMCKKNLEGQSFFAKGGRPFCKNHAR</sequence>
<feature type="compositionally biased region" description="Polar residues" evidence="7">
    <location>
        <begin position="335"/>
        <end position="347"/>
    </location>
</feature>
<dbReference type="SUPFAM" id="SSF50156">
    <property type="entry name" value="PDZ domain-like"/>
    <property type="match status" value="1"/>
</dbReference>
<dbReference type="InterPro" id="IPR036034">
    <property type="entry name" value="PDZ_sf"/>
</dbReference>
<keyword evidence="4 6" id="KW-0862">Zinc</keyword>
<dbReference type="SMART" id="SM00132">
    <property type="entry name" value="LIM"/>
    <property type="match status" value="4"/>
</dbReference>
<dbReference type="EMBL" id="JBFDAA010000003">
    <property type="protein sequence ID" value="KAL1138483.1"/>
    <property type="molecule type" value="Genomic_DNA"/>
</dbReference>
<dbReference type="InterPro" id="IPR031847">
    <property type="entry name" value="PDLI1-4/Zasp-like_mid"/>
</dbReference>
<dbReference type="FunFam" id="2.10.110.10:FF:000069">
    <property type="entry name" value="Uncharacterized protein, isoform Z"/>
    <property type="match status" value="1"/>
</dbReference>
<dbReference type="Pfam" id="PF00412">
    <property type="entry name" value="LIM"/>
    <property type="match status" value="4"/>
</dbReference>
<dbReference type="InterPro" id="IPR001478">
    <property type="entry name" value="PDZ"/>
</dbReference>
<evidence type="ECO:0008006" key="12">
    <source>
        <dbReference type="Google" id="ProtNLM"/>
    </source>
</evidence>
<dbReference type="PROSITE" id="PS50023">
    <property type="entry name" value="LIM_DOMAIN_2"/>
    <property type="match status" value="3"/>
</dbReference>
<dbReference type="PROSITE" id="PS00478">
    <property type="entry name" value="LIM_DOMAIN_1"/>
    <property type="match status" value="1"/>
</dbReference>
<feature type="domain" description="LIM zinc-binding" evidence="8">
    <location>
        <begin position="247"/>
        <end position="306"/>
    </location>
</feature>
<feature type="domain" description="LIM zinc-binding" evidence="8">
    <location>
        <begin position="601"/>
        <end position="656"/>
    </location>
</feature>
<feature type="region of interest" description="Disordered" evidence="7">
    <location>
        <begin position="72"/>
        <end position="109"/>
    </location>
</feature>
<dbReference type="AlphaFoldDB" id="A0ABD0YR75"/>
<comment type="caution">
    <text evidence="10">The sequence shown here is derived from an EMBL/GenBank/DDBJ whole genome shotgun (WGS) entry which is preliminary data.</text>
</comment>
<dbReference type="PANTHER" id="PTHR24214:SF38">
    <property type="entry name" value="PDZ AND LIM DOMAIN PROTEIN ZASP-RELATED"/>
    <property type="match status" value="1"/>
</dbReference>
<feature type="region of interest" description="Disordered" evidence="7">
    <location>
        <begin position="207"/>
        <end position="249"/>
    </location>
</feature>
<dbReference type="CDD" id="cd09360">
    <property type="entry name" value="LIM_ALP_like"/>
    <property type="match status" value="1"/>
</dbReference>
<dbReference type="InterPro" id="IPR006643">
    <property type="entry name" value="Zasp-like_motif"/>
</dbReference>
<evidence type="ECO:0000259" key="9">
    <source>
        <dbReference type="PROSITE" id="PS50106"/>
    </source>
</evidence>
<dbReference type="InterPro" id="IPR050604">
    <property type="entry name" value="PDZ-LIM_domain"/>
</dbReference>
<evidence type="ECO:0000256" key="2">
    <source>
        <dbReference type="ARBA" id="ARBA00022490"/>
    </source>
</evidence>
<dbReference type="FunFam" id="2.10.110.10:FF:000067">
    <property type="entry name" value="Uncharacterized protein, isoform Z"/>
    <property type="match status" value="1"/>
</dbReference>
<dbReference type="InterPro" id="IPR001781">
    <property type="entry name" value="Znf_LIM"/>
</dbReference>
<dbReference type="FunFam" id="2.10.110.10:FF:000060">
    <property type="entry name" value="Uncharacterized protein, isoform Z"/>
    <property type="match status" value="1"/>
</dbReference>
<protein>
    <recommendedName>
        <fullName evidence="12">PDZ and LIM domain protein Zasp</fullName>
    </recommendedName>
</protein>
<dbReference type="FunFam" id="2.10.110.10:FF:000073">
    <property type="entry name" value="Uncharacterized protein, isoform Z"/>
    <property type="match status" value="1"/>
</dbReference>
<dbReference type="PROSITE" id="PS50106">
    <property type="entry name" value="PDZ"/>
    <property type="match status" value="1"/>
</dbReference>
<evidence type="ECO:0000256" key="5">
    <source>
        <dbReference type="ARBA" id="ARBA00023038"/>
    </source>
</evidence>
<evidence type="ECO:0000313" key="11">
    <source>
        <dbReference type="Proteomes" id="UP001558652"/>
    </source>
</evidence>
<comment type="subcellular location">
    <subcellularLocation>
        <location evidence="1">Cytoplasm</location>
    </subcellularLocation>
</comment>
<evidence type="ECO:0000313" key="10">
    <source>
        <dbReference type="EMBL" id="KAL1138483.1"/>
    </source>
</evidence>
<dbReference type="Pfam" id="PF00595">
    <property type="entry name" value="PDZ"/>
    <property type="match status" value="1"/>
</dbReference>
<dbReference type="CDD" id="cd08368">
    <property type="entry name" value="LIM"/>
    <property type="match status" value="1"/>
</dbReference>
<evidence type="ECO:0000256" key="1">
    <source>
        <dbReference type="ARBA" id="ARBA00004496"/>
    </source>
</evidence>
<keyword evidence="5 6" id="KW-0440">LIM domain</keyword>
<dbReference type="Proteomes" id="UP001558652">
    <property type="component" value="Unassembled WGS sequence"/>
</dbReference>
<evidence type="ECO:0000256" key="4">
    <source>
        <dbReference type="ARBA" id="ARBA00022833"/>
    </source>
</evidence>
<dbReference type="Pfam" id="PF15936">
    <property type="entry name" value="DUF4749"/>
    <property type="match status" value="1"/>
</dbReference>
<dbReference type="GO" id="GO:0005737">
    <property type="term" value="C:cytoplasm"/>
    <property type="evidence" value="ECO:0007669"/>
    <property type="project" value="UniProtKB-SubCell"/>
</dbReference>
<dbReference type="Gene3D" id="2.30.42.10">
    <property type="match status" value="1"/>
</dbReference>